<feature type="non-terminal residue" evidence="6">
    <location>
        <position position="1"/>
    </location>
</feature>
<evidence type="ECO:0000256" key="3">
    <source>
        <dbReference type="ARBA" id="ARBA00023004"/>
    </source>
</evidence>
<feature type="transmembrane region" description="Helical" evidence="4">
    <location>
        <begin position="295"/>
        <end position="315"/>
    </location>
</feature>
<sequence>MAALPFPVVLLLLLATLPFLCLIRAASRRRGSSDRLPPSPWALPLIGHLHHLAGALPHRAMRDLASRHGPLMLLRLGGLPVVVASSADAAREVMRTRDLDFATRHVTPTIRLVVPEGTEGIIFAPFGDAWRQMRKICTVELLSARRVQSFRPVREEEAGQLLRSVASTPPAQAVNLSELLSVYATDSSVRAIIGSRFRDRDTFLTILERGLKLFAKMSLPDLYPSSRLAMLVSRMPGRMQRHRQDVTRFLDAIVREHEESRVGADDEEDLLDVLLRIQRQGDLQFPLTTDIIKQLVGLGSVLLIVLMLRVAMLHGDHASCYGNHCYLLLALVPLLLLIFLRPQGKSLKEASARLPPGPWRLPVIGSLHHLLTKPLMHRAIADLARRCDAPVMYLQLGEVPAVVISSRDAAREVLKTHDAAFATRPMSLSIRATAHEGLGIAFAPYGERWRGLRKICSVELFSAARVRSLRAVREDEAARLVAAVAAAAPPGELVDVGARVAAFVADTVLRAVLGERFSRRDELLEVLEVGLNKIKPVMSIGDMFPSSKLLCAIGGTVRNARAFHRRITGLIDCAIEQHRERRGVNSIANKEDLMDVLLRIQKEGGLDFALDMGTIKAVIVVRPCCFLHMKFRFFNSSYYKF</sequence>
<evidence type="ECO:0000256" key="1">
    <source>
        <dbReference type="ARBA" id="ARBA00010617"/>
    </source>
</evidence>
<dbReference type="InterPro" id="IPR036396">
    <property type="entry name" value="Cyt_P450_sf"/>
</dbReference>
<evidence type="ECO:0000256" key="4">
    <source>
        <dbReference type="SAM" id="Phobius"/>
    </source>
</evidence>
<comment type="caution">
    <text evidence="6">The sequence shown here is derived from an EMBL/GenBank/DDBJ whole genome shotgun (WGS) entry which is preliminary data.</text>
</comment>
<reference evidence="6 7" key="1">
    <citation type="journal article" date="2019" name="Sci. Rep.">
        <title>A high-quality genome of Eragrostis curvula grass provides insights into Poaceae evolution and supports new strategies to enhance forage quality.</title>
        <authorList>
            <person name="Carballo J."/>
            <person name="Santos B.A.C.M."/>
            <person name="Zappacosta D."/>
            <person name="Garbus I."/>
            <person name="Selva J.P."/>
            <person name="Gallo C.A."/>
            <person name="Diaz A."/>
            <person name="Albertini E."/>
            <person name="Caccamo M."/>
            <person name="Echenique V."/>
        </authorList>
    </citation>
    <scope>NUCLEOTIDE SEQUENCE [LARGE SCALE GENOMIC DNA]</scope>
    <source>
        <strain evidence="7">cv. Victoria</strain>
        <tissue evidence="6">Leaf</tissue>
    </source>
</reference>
<keyword evidence="4" id="KW-0812">Transmembrane</keyword>
<dbReference type="Proteomes" id="UP000324897">
    <property type="component" value="Chromosome 3"/>
</dbReference>
<gene>
    <name evidence="6" type="ORF">EJB05_41677</name>
</gene>
<dbReference type="Gene3D" id="1.10.630.10">
    <property type="entry name" value="Cytochrome P450"/>
    <property type="match status" value="2"/>
</dbReference>
<comment type="similarity">
    <text evidence="1">Belongs to the cytochrome P450 family.</text>
</comment>
<dbReference type="GO" id="GO:0020037">
    <property type="term" value="F:heme binding"/>
    <property type="evidence" value="ECO:0007669"/>
    <property type="project" value="InterPro"/>
</dbReference>
<dbReference type="Pfam" id="PF00067">
    <property type="entry name" value="p450"/>
    <property type="match status" value="2"/>
</dbReference>
<dbReference type="SUPFAM" id="SSF48264">
    <property type="entry name" value="Cytochrome P450"/>
    <property type="match status" value="2"/>
</dbReference>
<feature type="transmembrane region" description="Helical" evidence="4">
    <location>
        <begin position="321"/>
        <end position="340"/>
    </location>
</feature>
<protein>
    <recommendedName>
        <fullName evidence="8">Cytochrome P450</fullName>
    </recommendedName>
</protein>
<name>A0A5J9TAE2_9POAL</name>
<proteinExistence type="inferred from homology"/>
<keyword evidence="2" id="KW-0479">Metal-binding</keyword>
<accession>A0A5J9TAE2</accession>
<keyword evidence="4" id="KW-0472">Membrane</keyword>
<keyword evidence="7" id="KW-1185">Reference proteome</keyword>
<dbReference type="InterPro" id="IPR001128">
    <property type="entry name" value="Cyt_P450"/>
</dbReference>
<evidence type="ECO:0000313" key="6">
    <source>
        <dbReference type="EMBL" id="TVU08279.1"/>
    </source>
</evidence>
<feature type="chain" id="PRO_5023906469" description="Cytochrome P450" evidence="5">
    <location>
        <begin position="26"/>
        <end position="641"/>
    </location>
</feature>
<evidence type="ECO:0008006" key="8">
    <source>
        <dbReference type="Google" id="ProtNLM"/>
    </source>
</evidence>
<dbReference type="PRINTS" id="PR00463">
    <property type="entry name" value="EP450I"/>
</dbReference>
<dbReference type="EMBL" id="RWGY01000039">
    <property type="protein sequence ID" value="TVU08279.1"/>
    <property type="molecule type" value="Genomic_DNA"/>
</dbReference>
<dbReference type="OrthoDB" id="2789670at2759"/>
<evidence type="ECO:0000313" key="7">
    <source>
        <dbReference type="Proteomes" id="UP000324897"/>
    </source>
</evidence>
<dbReference type="GO" id="GO:0004497">
    <property type="term" value="F:monooxygenase activity"/>
    <property type="evidence" value="ECO:0007669"/>
    <property type="project" value="InterPro"/>
</dbReference>
<dbReference type="PANTHER" id="PTHR47955:SF21">
    <property type="entry name" value="OS06G0642300 PROTEIN"/>
    <property type="match status" value="1"/>
</dbReference>
<evidence type="ECO:0000256" key="2">
    <source>
        <dbReference type="ARBA" id="ARBA00022723"/>
    </source>
</evidence>
<keyword evidence="5" id="KW-0732">Signal</keyword>
<dbReference type="AlphaFoldDB" id="A0A5J9TAE2"/>
<keyword evidence="3" id="KW-0408">Iron</keyword>
<feature type="signal peptide" evidence="5">
    <location>
        <begin position="1"/>
        <end position="25"/>
    </location>
</feature>
<organism evidence="6 7">
    <name type="scientific">Eragrostis curvula</name>
    <name type="common">weeping love grass</name>
    <dbReference type="NCBI Taxonomy" id="38414"/>
    <lineage>
        <taxon>Eukaryota</taxon>
        <taxon>Viridiplantae</taxon>
        <taxon>Streptophyta</taxon>
        <taxon>Embryophyta</taxon>
        <taxon>Tracheophyta</taxon>
        <taxon>Spermatophyta</taxon>
        <taxon>Magnoliopsida</taxon>
        <taxon>Liliopsida</taxon>
        <taxon>Poales</taxon>
        <taxon>Poaceae</taxon>
        <taxon>PACMAD clade</taxon>
        <taxon>Chloridoideae</taxon>
        <taxon>Eragrostideae</taxon>
        <taxon>Eragrostidinae</taxon>
        <taxon>Eragrostis</taxon>
    </lineage>
</organism>
<dbReference type="GO" id="GO:0005506">
    <property type="term" value="F:iron ion binding"/>
    <property type="evidence" value="ECO:0007669"/>
    <property type="project" value="InterPro"/>
</dbReference>
<evidence type="ECO:0000256" key="5">
    <source>
        <dbReference type="SAM" id="SignalP"/>
    </source>
</evidence>
<keyword evidence="4" id="KW-1133">Transmembrane helix</keyword>
<dbReference type="PANTHER" id="PTHR47955">
    <property type="entry name" value="CYTOCHROME P450 FAMILY 71 PROTEIN"/>
    <property type="match status" value="1"/>
</dbReference>
<dbReference type="Gramene" id="TVU08279">
    <property type="protein sequence ID" value="TVU08279"/>
    <property type="gene ID" value="EJB05_41677"/>
</dbReference>
<dbReference type="InterPro" id="IPR002401">
    <property type="entry name" value="Cyt_P450_E_grp-I"/>
</dbReference>
<dbReference type="GO" id="GO:0016705">
    <property type="term" value="F:oxidoreductase activity, acting on paired donors, with incorporation or reduction of molecular oxygen"/>
    <property type="evidence" value="ECO:0007669"/>
    <property type="project" value="InterPro"/>
</dbReference>